<dbReference type="GO" id="GO:0015074">
    <property type="term" value="P:DNA integration"/>
    <property type="evidence" value="ECO:0007669"/>
    <property type="project" value="UniProtKB-KW"/>
</dbReference>
<keyword evidence="8" id="KW-0131">Cell cycle</keyword>
<accession>A0A0P9F7V1</accession>
<dbReference type="GO" id="GO:0003677">
    <property type="term" value="F:DNA binding"/>
    <property type="evidence" value="ECO:0007669"/>
    <property type="project" value="UniProtKB-UniRule"/>
</dbReference>
<evidence type="ECO:0000256" key="6">
    <source>
        <dbReference type="ARBA" id="ARBA00023125"/>
    </source>
</evidence>
<feature type="domain" description="Tyr recombinase" evidence="10">
    <location>
        <begin position="94"/>
        <end position="157"/>
    </location>
</feature>
<comment type="caution">
    <text evidence="12">The sequence shown here is derived from an EMBL/GenBank/DDBJ whole genome shotgun (WGS) entry which is preliminary data.</text>
</comment>
<dbReference type="GO" id="GO:0007059">
    <property type="term" value="P:chromosome segregation"/>
    <property type="evidence" value="ECO:0007669"/>
    <property type="project" value="UniProtKB-KW"/>
</dbReference>
<dbReference type="PROSITE" id="PS51898">
    <property type="entry name" value="TYR_RECOMBINASE"/>
    <property type="match status" value="1"/>
</dbReference>
<evidence type="ECO:0000256" key="5">
    <source>
        <dbReference type="ARBA" id="ARBA00022908"/>
    </source>
</evidence>
<dbReference type="InterPro" id="IPR011010">
    <property type="entry name" value="DNA_brk_join_enz"/>
</dbReference>
<dbReference type="GO" id="GO:0005737">
    <property type="term" value="C:cytoplasm"/>
    <property type="evidence" value="ECO:0007669"/>
    <property type="project" value="UniProtKB-SubCell"/>
</dbReference>
<dbReference type="InterPro" id="IPR044068">
    <property type="entry name" value="CB"/>
</dbReference>
<dbReference type="Pfam" id="PF00589">
    <property type="entry name" value="Phage_integrase"/>
    <property type="match status" value="1"/>
</dbReference>
<protein>
    <recommendedName>
        <fullName evidence="14">Integrase</fullName>
    </recommendedName>
</protein>
<keyword evidence="13" id="KW-1185">Reference proteome</keyword>
<name>A0A0P9F7V1_9CHLR</name>
<evidence type="ECO:0000256" key="1">
    <source>
        <dbReference type="ARBA" id="ARBA00004496"/>
    </source>
</evidence>
<proteinExistence type="predicted"/>
<evidence type="ECO:0000313" key="12">
    <source>
        <dbReference type="EMBL" id="KPV52649.1"/>
    </source>
</evidence>
<feature type="domain" description="Core-binding (CB)" evidence="11">
    <location>
        <begin position="1"/>
        <end position="73"/>
    </location>
</feature>
<dbReference type="Gene3D" id="1.10.150.130">
    <property type="match status" value="1"/>
</dbReference>
<dbReference type="InterPro" id="IPR010998">
    <property type="entry name" value="Integrase_recombinase_N"/>
</dbReference>
<dbReference type="EMBL" id="LJCR01000474">
    <property type="protein sequence ID" value="KPV52649.1"/>
    <property type="molecule type" value="Genomic_DNA"/>
</dbReference>
<gene>
    <name evidence="12" type="ORF">SE17_14185</name>
</gene>
<sequence length="157" mass="17674">MPARNLSEHARRAYEADLGDLVTFLQQRGIRLIKEVGLPNLLWYQAEMDRRGYQDSTRKRKTYAIKNFFGFLAHNQIVAANPAARLIPPLANGKDPRYLSAEEYRCLRLAASHHARDAAIIEVFLQTGMRLSELAGLTLDDIDIPQHITRSSEGGGT</sequence>
<dbReference type="GO" id="GO:0051301">
    <property type="term" value="P:cell division"/>
    <property type="evidence" value="ECO:0007669"/>
    <property type="project" value="UniProtKB-KW"/>
</dbReference>
<comment type="subcellular location">
    <subcellularLocation>
        <location evidence="1">Cytoplasm</location>
    </subcellularLocation>
</comment>
<feature type="non-terminal residue" evidence="12">
    <location>
        <position position="157"/>
    </location>
</feature>
<keyword evidence="6 9" id="KW-0238">DNA-binding</keyword>
<keyword evidence="3" id="KW-0132">Cell division</keyword>
<evidence type="ECO:0000256" key="8">
    <source>
        <dbReference type="ARBA" id="ARBA00023306"/>
    </source>
</evidence>
<keyword evidence="2" id="KW-0963">Cytoplasm</keyword>
<evidence type="ECO:0008006" key="14">
    <source>
        <dbReference type="Google" id="ProtNLM"/>
    </source>
</evidence>
<dbReference type="GO" id="GO:0006310">
    <property type="term" value="P:DNA recombination"/>
    <property type="evidence" value="ECO:0007669"/>
    <property type="project" value="UniProtKB-KW"/>
</dbReference>
<evidence type="ECO:0000259" key="10">
    <source>
        <dbReference type="PROSITE" id="PS51898"/>
    </source>
</evidence>
<dbReference type="SUPFAM" id="SSF56349">
    <property type="entry name" value="DNA breaking-rejoining enzymes"/>
    <property type="match status" value="1"/>
</dbReference>
<keyword evidence="5" id="KW-0229">DNA integration</keyword>
<dbReference type="InterPro" id="IPR004107">
    <property type="entry name" value="Integrase_SAM-like_N"/>
</dbReference>
<evidence type="ECO:0000256" key="3">
    <source>
        <dbReference type="ARBA" id="ARBA00022618"/>
    </source>
</evidence>
<keyword evidence="4" id="KW-0159">Chromosome partition</keyword>
<evidence type="ECO:0000313" key="13">
    <source>
        <dbReference type="Proteomes" id="UP000050509"/>
    </source>
</evidence>
<dbReference type="Gene3D" id="1.10.443.10">
    <property type="entry name" value="Intergrase catalytic core"/>
    <property type="match status" value="1"/>
</dbReference>
<dbReference type="InterPro" id="IPR013762">
    <property type="entry name" value="Integrase-like_cat_sf"/>
</dbReference>
<keyword evidence="7" id="KW-0233">DNA recombination</keyword>
<organism evidence="12 13">
    <name type="scientific">Kouleothrix aurantiaca</name>
    <dbReference type="NCBI Taxonomy" id="186479"/>
    <lineage>
        <taxon>Bacteria</taxon>
        <taxon>Bacillati</taxon>
        <taxon>Chloroflexota</taxon>
        <taxon>Chloroflexia</taxon>
        <taxon>Chloroflexales</taxon>
        <taxon>Roseiflexineae</taxon>
        <taxon>Roseiflexaceae</taxon>
        <taxon>Kouleothrix</taxon>
    </lineage>
</organism>
<evidence type="ECO:0000256" key="9">
    <source>
        <dbReference type="PROSITE-ProRule" id="PRU01248"/>
    </source>
</evidence>
<dbReference type="Pfam" id="PF02899">
    <property type="entry name" value="Phage_int_SAM_1"/>
    <property type="match status" value="1"/>
</dbReference>
<evidence type="ECO:0000256" key="2">
    <source>
        <dbReference type="ARBA" id="ARBA00022490"/>
    </source>
</evidence>
<dbReference type="PANTHER" id="PTHR30349:SF77">
    <property type="entry name" value="TYROSINE RECOMBINASE XERC"/>
    <property type="match status" value="1"/>
</dbReference>
<evidence type="ECO:0000256" key="4">
    <source>
        <dbReference type="ARBA" id="ARBA00022829"/>
    </source>
</evidence>
<evidence type="ECO:0000259" key="11">
    <source>
        <dbReference type="PROSITE" id="PS51900"/>
    </source>
</evidence>
<dbReference type="PANTHER" id="PTHR30349">
    <property type="entry name" value="PHAGE INTEGRASE-RELATED"/>
    <property type="match status" value="1"/>
</dbReference>
<dbReference type="PROSITE" id="PS51900">
    <property type="entry name" value="CB"/>
    <property type="match status" value="1"/>
</dbReference>
<evidence type="ECO:0000256" key="7">
    <source>
        <dbReference type="ARBA" id="ARBA00023172"/>
    </source>
</evidence>
<dbReference type="Proteomes" id="UP000050509">
    <property type="component" value="Unassembled WGS sequence"/>
</dbReference>
<dbReference type="InterPro" id="IPR050090">
    <property type="entry name" value="Tyrosine_recombinase_XerCD"/>
</dbReference>
<reference evidence="12 13" key="1">
    <citation type="submission" date="2015-09" db="EMBL/GenBank/DDBJ databases">
        <title>Draft genome sequence of Kouleothrix aurantiaca JCM 19913.</title>
        <authorList>
            <person name="Hemp J."/>
        </authorList>
    </citation>
    <scope>NUCLEOTIDE SEQUENCE [LARGE SCALE GENOMIC DNA]</scope>
    <source>
        <strain evidence="12 13">COM-B</strain>
    </source>
</reference>
<dbReference type="AlphaFoldDB" id="A0A0P9F7V1"/>
<dbReference type="InterPro" id="IPR002104">
    <property type="entry name" value="Integrase_catalytic"/>
</dbReference>